<protein>
    <recommendedName>
        <fullName evidence="4">Amino acid transporter</fullName>
    </recommendedName>
</protein>
<keyword evidence="1" id="KW-0472">Membrane</keyword>
<keyword evidence="1" id="KW-1133">Transmembrane helix</keyword>
<dbReference type="STRING" id="856736.SAMN04488058_105140"/>
<dbReference type="RefSeq" id="WP_092264121.1">
    <property type="nucleotide sequence ID" value="NZ_FNZA01000005.1"/>
</dbReference>
<dbReference type="EMBL" id="FNZA01000005">
    <property type="protein sequence ID" value="SEJ25985.1"/>
    <property type="molecule type" value="Genomic_DNA"/>
</dbReference>
<feature type="transmembrane region" description="Helical" evidence="1">
    <location>
        <begin position="282"/>
        <end position="305"/>
    </location>
</feature>
<feature type="transmembrane region" description="Helical" evidence="1">
    <location>
        <begin position="535"/>
        <end position="555"/>
    </location>
</feature>
<sequence length="727" mass="78090">MASEQRRRGAFLRWFLETDSPEPQGFYEAEPEVQAQHRTQPWWKVMCLTGVDYFSTLGYQPGIAALAAGAVAPVATLVLVLVTLLAALPMYRRVAEESPHGDGSISMLERLLSYWPGKTLVLALLGFVATGFIITITLSAADATAHLIENPFLREALDGRNVPITLVLLALLGAVFLKGFKEAIGIAVGIVALYLGLSAVVVGRGVSEVAANPALLGGWWEALLQVHASPLAVLGAALLVFPALALGLSGFETGVVVMPLVRGDPDDTHARPLGRIRNAKKLLTGAALIMSVMLLGSSVVTTLLIPRHEFWAATSVTKVLNTRDLRAGRGVVNVPLDHPTEPREIYTFNVPPERRGTYQIGAETVGGPVPITVTLTPRGPTTTVRVDTPPGKANGRALAYLAHDRFGDAFGTLYDLSTILILWFAGASALAGLLNIVPRYLPRYGMAPDWARATRPLVLIFTGISAVVTVLFRADVDAQAGAYATGVLALMTSAAVAVFLTELRRKHRGAALGFAVVSAIFVYTSVVTVRERPEGLWIALYFIAGIVLVSVWSRIRRSTELRVERVVFDGAARGLLDGVSHYQEPIRFIANRLNEGDDAEYQAKALEVRRDNHLGAGETALFLEVAVRDASDFSSTVDVTGTRIGQHAILRATGTSVPNTIAAVLLHVRGLTGIPPHVYFEWSEKGPAQNALRFILAGEGDIPPLTHEVLRVAEPDPARRPLVHVGG</sequence>
<feature type="transmembrane region" description="Helical" evidence="1">
    <location>
        <begin position="231"/>
        <end position="261"/>
    </location>
</feature>
<proteinExistence type="predicted"/>
<feature type="transmembrane region" description="Helical" evidence="1">
    <location>
        <begin position="457"/>
        <end position="474"/>
    </location>
</feature>
<keyword evidence="1" id="KW-0812">Transmembrane</keyword>
<evidence type="ECO:0008006" key="4">
    <source>
        <dbReference type="Google" id="ProtNLM"/>
    </source>
</evidence>
<dbReference type="Proteomes" id="UP000199223">
    <property type="component" value="Unassembled WGS sequence"/>
</dbReference>
<feature type="transmembrane region" description="Helical" evidence="1">
    <location>
        <begin position="512"/>
        <end position="529"/>
    </location>
</feature>
<reference evidence="3" key="1">
    <citation type="submission" date="2016-10" db="EMBL/GenBank/DDBJ databases">
        <authorList>
            <person name="Varghese N."/>
            <person name="Submissions S."/>
        </authorList>
    </citation>
    <scope>NUCLEOTIDE SEQUENCE [LARGE SCALE GENOMIC DNA]</scope>
    <source>
        <strain evidence="3">CGMCC 1.10218</strain>
    </source>
</reference>
<evidence type="ECO:0000256" key="1">
    <source>
        <dbReference type="SAM" id="Phobius"/>
    </source>
</evidence>
<feature type="transmembrane region" description="Helical" evidence="1">
    <location>
        <begin position="480"/>
        <end position="500"/>
    </location>
</feature>
<feature type="transmembrane region" description="Helical" evidence="1">
    <location>
        <begin position="120"/>
        <end position="141"/>
    </location>
</feature>
<feature type="transmembrane region" description="Helical" evidence="1">
    <location>
        <begin position="63"/>
        <end position="88"/>
    </location>
</feature>
<feature type="transmembrane region" description="Helical" evidence="1">
    <location>
        <begin position="416"/>
        <end position="437"/>
    </location>
</feature>
<dbReference type="OrthoDB" id="232755at2"/>
<dbReference type="AlphaFoldDB" id="A0A1H6XN63"/>
<accession>A0A1H6XN63</accession>
<keyword evidence="3" id="KW-1185">Reference proteome</keyword>
<evidence type="ECO:0000313" key="3">
    <source>
        <dbReference type="Proteomes" id="UP000199223"/>
    </source>
</evidence>
<feature type="transmembrane region" description="Helical" evidence="1">
    <location>
        <begin position="161"/>
        <end position="177"/>
    </location>
</feature>
<evidence type="ECO:0000313" key="2">
    <source>
        <dbReference type="EMBL" id="SEJ25985.1"/>
    </source>
</evidence>
<organism evidence="2 3">
    <name type="scientific">Deinococcus reticulitermitis</name>
    <dbReference type="NCBI Taxonomy" id="856736"/>
    <lineage>
        <taxon>Bacteria</taxon>
        <taxon>Thermotogati</taxon>
        <taxon>Deinococcota</taxon>
        <taxon>Deinococci</taxon>
        <taxon>Deinococcales</taxon>
        <taxon>Deinococcaceae</taxon>
        <taxon>Deinococcus</taxon>
    </lineage>
</organism>
<dbReference type="Gene3D" id="1.20.1740.10">
    <property type="entry name" value="Amino acid/polyamine transporter I"/>
    <property type="match status" value="1"/>
</dbReference>
<gene>
    <name evidence="2" type="ORF">SAMN04488058_105140</name>
</gene>
<feature type="transmembrane region" description="Helical" evidence="1">
    <location>
        <begin position="184"/>
        <end position="206"/>
    </location>
</feature>
<name>A0A1H6XN63_9DEIO</name>